<dbReference type="EMBL" id="BAAAOB010000005">
    <property type="protein sequence ID" value="GAA1798086.1"/>
    <property type="molecule type" value="Genomic_DNA"/>
</dbReference>
<feature type="region of interest" description="Disordered" evidence="1">
    <location>
        <begin position="1"/>
        <end position="23"/>
    </location>
</feature>
<evidence type="ECO:0000256" key="1">
    <source>
        <dbReference type="SAM" id="MobiDB-lite"/>
    </source>
</evidence>
<reference evidence="2 3" key="1">
    <citation type="journal article" date="2019" name="Int. J. Syst. Evol. Microbiol.">
        <title>The Global Catalogue of Microorganisms (GCM) 10K type strain sequencing project: providing services to taxonomists for standard genome sequencing and annotation.</title>
        <authorList>
            <consortium name="The Broad Institute Genomics Platform"/>
            <consortium name="The Broad Institute Genome Sequencing Center for Infectious Disease"/>
            <person name="Wu L."/>
            <person name="Ma J."/>
        </authorList>
    </citation>
    <scope>NUCLEOTIDE SEQUENCE [LARGE SCALE GENOMIC DNA]</scope>
    <source>
        <strain evidence="2 3">JCM 14736</strain>
    </source>
</reference>
<dbReference type="Proteomes" id="UP001500851">
    <property type="component" value="Unassembled WGS sequence"/>
</dbReference>
<protein>
    <submittedName>
        <fullName evidence="2">Uncharacterized protein</fullName>
    </submittedName>
</protein>
<evidence type="ECO:0000313" key="2">
    <source>
        <dbReference type="EMBL" id="GAA1798086.1"/>
    </source>
</evidence>
<keyword evidence="3" id="KW-1185">Reference proteome</keyword>
<dbReference type="RefSeq" id="WP_344033357.1">
    <property type="nucleotide sequence ID" value="NZ_BAAAOB010000005.1"/>
</dbReference>
<evidence type="ECO:0000313" key="3">
    <source>
        <dbReference type="Proteomes" id="UP001500851"/>
    </source>
</evidence>
<sequence length="82" mass="8738">MSSDSGEAGPRGELPRGLADDPFDYRVTKSGEVRITRGGRVVTVLGGAAGERLAARLGVDPVQDQLLLAKATGNYRRGNERR</sequence>
<organism evidence="2 3">
    <name type="scientific">Leucobacter iarius</name>
    <dbReference type="NCBI Taxonomy" id="333963"/>
    <lineage>
        <taxon>Bacteria</taxon>
        <taxon>Bacillati</taxon>
        <taxon>Actinomycetota</taxon>
        <taxon>Actinomycetes</taxon>
        <taxon>Micrococcales</taxon>
        <taxon>Microbacteriaceae</taxon>
        <taxon>Leucobacter</taxon>
    </lineage>
</organism>
<proteinExistence type="predicted"/>
<name>A0ABN2LTU8_9MICO</name>
<comment type="caution">
    <text evidence="2">The sequence shown here is derived from an EMBL/GenBank/DDBJ whole genome shotgun (WGS) entry which is preliminary data.</text>
</comment>
<gene>
    <name evidence="2" type="ORF">GCM10009768_28880</name>
</gene>
<accession>A0ABN2LTU8</accession>